<evidence type="ECO:0000313" key="1">
    <source>
        <dbReference type="EMBL" id="MBD0831007.1"/>
    </source>
</evidence>
<sequence>MSRLTVILFSFLILLQSIDINFNDLLKFDALIEHAQYHKQVHGDNFFQFIAEHYGNTAANHDDKPDEHKKLPFKEHHHVLCHLNSPLILTQQFSYNIKNTEVIESPVNFFYKESVSIFEKPSVFQPPKFA</sequence>
<dbReference type="EMBL" id="JACVXB010000001">
    <property type="protein sequence ID" value="MBD0831007.1"/>
    <property type="molecule type" value="Genomic_DNA"/>
</dbReference>
<gene>
    <name evidence="1" type="ORF">ICJ83_02575</name>
</gene>
<protein>
    <submittedName>
        <fullName evidence="1">Uncharacterized protein</fullName>
    </submittedName>
</protein>
<organism evidence="1 2">
    <name type="scientific">Aestuariibaculum sediminum</name>
    <dbReference type="NCBI Taxonomy" id="2770637"/>
    <lineage>
        <taxon>Bacteria</taxon>
        <taxon>Pseudomonadati</taxon>
        <taxon>Bacteroidota</taxon>
        <taxon>Flavobacteriia</taxon>
        <taxon>Flavobacteriales</taxon>
        <taxon>Flavobacteriaceae</taxon>
    </lineage>
</organism>
<keyword evidence="2" id="KW-1185">Reference proteome</keyword>
<dbReference type="AlphaFoldDB" id="A0A8J6PYB9"/>
<comment type="caution">
    <text evidence="1">The sequence shown here is derived from an EMBL/GenBank/DDBJ whole genome shotgun (WGS) entry which is preliminary data.</text>
</comment>
<reference evidence="1 2" key="1">
    <citation type="submission" date="2020-09" db="EMBL/GenBank/DDBJ databases">
        <title>TT11 complete genome.</title>
        <authorList>
            <person name="Wu Z."/>
        </authorList>
    </citation>
    <scope>NUCLEOTIDE SEQUENCE [LARGE SCALE GENOMIC DNA]</scope>
    <source>
        <strain evidence="1 2">TT11</strain>
    </source>
</reference>
<dbReference type="Proteomes" id="UP000600588">
    <property type="component" value="Unassembled WGS sequence"/>
</dbReference>
<dbReference type="RefSeq" id="WP_188228787.1">
    <property type="nucleotide sequence ID" value="NZ_JACVXB010000001.1"/>
</dbReference>
<evidence type="ECO:0000313" key="2">
    <source>
        <dbReference type="Proteomes" id="UP000600588"/>
    </source>
</evidence>
<proteinExistence type="predicted"/>
<name>A0A8J6PYB9_9FLAO</name>
<accession>A0A8J6PYB9</accession>